<sequence>MAAAAGAPTPTCCTRRKMRNSEQRWGERAGCEQRGERAASDGGRERAGCEQRGGRAASGGGESGWAASGDGDGGGGDAQAEPVGIERRRGRRAATTGDEDCKRAGCDAEYRQISATWRAGIEVFPSCEIRQADGDPTPTYSDGWMTMVPLSTRYRVED</sequence>
<comment type="caution">
    <text evidence="2">The sequence shown here is derived from an EMBL/GenBank/DDBJ whole genome shotgun (WGS) entry which is preliminary data.</text>
</comment>
<proteinExistence type="predicted"/>
<organism evidence="2 3">
    <name type="scientific">Eleusine coracana subsp. coracana</name>
    <dbReference type="NCBI Taxonomy" id="191504"/>
    <lineage>
        <taxon>Eukaryota</taxon>
        <taxon>Viridiplantae</taxon>
        <taxon>Streptophyta</taxon>
        <taxon>Embryophyta</taxon>
        <taxon>Tracheophyta</taxon>
        <taxon>Spermatophyta</taxon>
        <taxon>Magnoliopsida</taxon>
        <taxon>Liliopsida</taxon>
        <taxon>Poales</taxon>
        <taxon>Poaceae</taxon>
        <taxon>PACMAD clade</taxon>
        <taxon>Chloridoideae</taxon>
        <taxon>Cynodonteae</taxon>
        <taxon>Eleusininae</taxon>
        <taxon>Eleusine</taxon>
    </lineage>
</organism>
<dbReference type="AlphaFoldDB" id="A0AAV5FW83"/>
<gene>
    <name evidence="2" type="primary">gb28221</name>
    <name evidence="2" type="ORF">PR202_gb28221</name>
</gene>
<evidence type="ECO:0000313" key="2">
    <source>
        <dbReference type="EMBL" id="GJN39123.1"/>
    </source>
</evidence>
<dbReference type="Proteomes" id="UP001054889">
    <property type="component" value="Unassembled WGS sequence"/>
</dbReference>
<keyword evidence="3" id="KW-1185">Reference proteome</keyword>
<protein>
    <submittedName>
        <fullName evidence="2">Uncharacterized protein</fullName>
    </submittedName>
</protein>
<accession>A0AAV5FW83</accession>
<dbReference type="EMBL" id="BQKI01000097">
    <property type="protein sequence ID" value="GJN39123.1"/>
    <property type="molecule type" value="Genomic_DNA"/>
</dbReference>
<feature type="region of interest" description="Disordered" evidence="1">
    <location>
        <begin position="1"/>
        <end position="99"/>
    </location>
</feature>
<feature type="compositionally biased region" description="Basic and acidic residues" evidence="1">
    <location>
        <begin position="19"/>
        <end position="53"/>
    </location>
</feature>
<evidence type="ECO:0000256" key="1">
    <source>
        <dbReference type="SAM" id="MobiDB-lite"/>
    </source>
</evidence>
<reference evidence="2" key="2">
    <citation type="submission" date="2021-12" db="EMBL/GenBank/DDBJ databases">
        <title>Resequencing data analysis of finger millet.</title>
        <authorList>
            <person name="Hatakeyama M."/>
            <person name="Aluri S."/>
            <person name="Balachadran M.T."/>
            <person name="Sivarajan S.R."/>
            <person name="Poveda L."/>
            <person name="Shimizu-Inatsugi R."/>
            <person name="Schlapbach R."/>
            <person name="Sreeman S.M."/>
            <person name="Shimizu K.K."/>
        </authorList>
    </citation>
    <scope>NUCLEOTIDE SEQUENCE</scope>
</reference>
<feature type="compositionally biased region" description="Low complexity" evidence="1">
    <location>
        <begin position="1"/>
        <end position="13"/>
    </location>
</feature>
<evidence type="ECO:0000313" key="3">
    <source>
        <dbReference type="Proteomes" id="UP001054889"/>
    </source>
</evidence>
<name>A0AAV5FW83_ELECO</name>
<reference evidence="2" key="1">
    <citation type="journal article" date="2018" name="DNA Res.">
        <title>Multiple hybrid de novo genome assembly of finger millet, an orphan allotetraploid crop.</title>
        <authorList>
            <person name="Hatakeyama M."/>
            <person name="Aluri S."/>
            <person name="Balachadran M.T."/>
            <person name="Sivarajan S.R."/>
            <person name="Patrignani A."/>
            <person name="Gruter S."/>
            <person name="Poveda L."/>
            <person name="Shimizu-Inatsugi R."/>
            <person name="Baeten J."/>
            <person name="Francoijs K.J."/>
            <person name="Nataraja K.N."/>
            <person name="Reddy Y.A.N."/>
            <person name="Phadnis S."/>
            <person name="Ravikumar R.L."/>
            <person name="Schlapbach R."/>
            <person name="Sreeman S.M."/>
            <person name="Shimizu K.K."/>
        </authorList>
    </citation>
    <scope>NUCLEOTIDE SEQUENCE</scope>
</reference>